<accession>A0AAD5QZT2</accession>
<organism evidence="1 2">
    <name type="scientific">Parelaphostrongylus tenuis</name>
    <name type="common">Meningeal worm</name>
    <dbReference type="NCBI Taxonomy" id="148309"/>
    <lineage>
        <taxon>Eukaryota</taxon>
        <taxon>Metazoa</taxon>
        <taxon>Ecdysozoa</taxon>
        <taxon>Nematoda</taxon>
        <taxon>Chromadorea</taxon>
        <taxon>Rhabditida</taxon>
        <taxon>Rhabditina</taxon>
        <taxon>Rhabditomorpha</taxon>
        <taxon>Strongyloidea</taxon>
        <taxon>Metastrongylidae</taxon>
        <taxon>Parelaphostrongylus</taxon>
    </lineage>
</organism>
<gene>
    <name evidence="1" type="ORF">KIN20_027776</name>
</gene>
<dbReference type="Proteomes" id="UP001196413">
    <property type="component" value="Unassembled WGS sequence"/>
</dbReference>
<name>A0AAD5QZT2_PARTN</name>
<dbReference type="AlphaFoldDB" id="A0AAD5QZT2"/>
<protein>
    <submittedName>
        <fullName evidence="1">Uncharacterized protein</fullName>
    </submittedName>
</protein>
<reference evidence="1" key="1">
    <citation type="submission" date="2021-06" db="EMBL/GenBank/DDBJ databases">
        <title>Parelaphostrongylus tenuis whole genome reference sequence.</title>
        <authorList>
            <person name="Garwood T.J."/>
            <person name="Larsen P.A."/>
            <person name="Fountain-Jones N.M."/>
            <person name="Garbe J.R."/>
            <person name="Macchietto M.G."/>
            <person name="Kania S.A."/>
            <person name="Gerhold R.W."/>
            <person name="Richards J.E."/>
            <person name="Wolf T.M."/>
        </authorList>
    </citation>
    <scope>NUCLEOTIDE SEQUENCE</scope>
    <source>
        <strain evidence="1">MNPRO001-30</strain>
        <tissue evidence="1">Meninges</tissue>
    </source>
</reference>
<sequence length="89" mass="10078">MTVSVRIKIAKYVLTEEKMQAGGSNVNPVINLQKFKKHIPSMENVCVFQQSPPFNLKVPTCKNYTPVGDNDTHQNQSDKKEVYILVLDV</sequence>
<comment type="caution">
    <text evidence="1">The sequence shown here is derived from an EMBL/GenBank/DDBJ whole genome shotgun (WGS) entry which is preliminary data.</text>
</comment>
<evidence type="ECO:0000313" key="2">
    <source>
        <dbReference type="Proteomes" id="UP001196413"/>
    </source>
</evidence>
<proteinExistence type="predicted"/>
<keyword evidence="2" id="KW-1185">Reference proteome</keyword>
<evidence type="ECO:0000313" key="1">
    <source>
        <dbReference type="EMBL" id="KAJ1366960.1"/>
    </source>
</evidence>
<dbReference type="EMBL" id="JAHQIW010005727">
    <property type="protein sequence ID" value="KAJ1366960.1"/>
    <property type="molecule type" value="Genomic_DNA"/>
</dbReference>